<dbReference type="InterPro" id="IPR054833">
    <property type="entry name" value="FormamaseFmdA"/>
</dbReference>
<dbReference type="Pfam" id="PF03069">
    <property type="entry name" value="FmdA_AmdA"/>
    <property type="match status" value="1"/>
</dbReference>
<evidence type="ECO:0000256" key="1">
    <source>
        <dbReference type="SAM" id="MobiDB-lite"/>
    </source>
</evidence>
<comment type="caution">
    <text evidence="2">The sequence shown here is derived from an EMBL/GenBank/DDBJ whole genome shotgun (WGS) entry which is preliminary data.</text>
</comment>
<dbReference type="RefSeq" id="WP_279529615.1">
    <property type="nucleotide sequence ID" value="NZ_CP122312.1"/>
</dbReference>
<keyword evidence="2" id="KW-0378">Hydrolase</keyword>
<proteinExistence type="predicted"/>
<dbReference type="EMBL" id="JBHTAR010000011">
    <property type="protein sequence ID" value="MFC7199688.1"/>
    <property type="molecule type" value="Genomic_DNA"/>
</dbReference>
<accession>A0ABD5Z3V7</accession>
<dbReference type="Proteomes" id="UP001596447">
    <property type="component" value="Unassembled WGS sequence"/>
</dbReference>
<dbReference type="Gene3D" id="2.60.120.580">
    <property type="entry name" value="Acetamidase/Formamidase-like domains"/>
    <property type="match status" value="1"/>
</dbReference>
<dbReference type="GO" id="GO:0004328">
    <property type="term" value="F:formamidase activity"/>
    <property type="evidence" value="ECO:0007669"/>
    <property type="project" value="UniProtKB-EC"/>
</dbReference>
<name>A0ABD5Z3V7_9EURY</name>
<dbReference type="SUPFAM" id="SSF141130">
    <property type="entry name" value="Acetamidase/Formamidase-like"/>
    <property type="match status" value="1"/>
</dbReference>
<dbReference type="Gene3D" id="3.10.28.20">
    <property type="entry name" value="Acetamidase/Formamidase-like domains"/>
    <property type="match status" value="1"/>
</dbReference>
<dbReference type="AlphaFoldDB" id="A0ABD5Z3V7"/>
<feature type="region of interest" description="Disordered" evidence="1">
    <location>
        <begin position="1"/>
        <end position="26"/>
    </location>
</feature>
<sequence>MPETIFEVDVDKPPEEQPDPVVNRWHPDVPAAASVEPGEKFRVETLDWTGGQVNNDDSANDIRDMELDPNHHLSGPIEVEGAEPGDLLVVDILDLGPFPDLEWGFTGIFDQENGGGFLTDKFPNARKAIWEFDGVYTHSRHVPDVHFAGLSHPGILGTSPSHELLEEWNEREGELIERGPDAKTAVNHETGKDEPPLALPPEPNDVLLGDMDEDDVEEAAEKAARTIPPRENAGNCDIKNLSRGSRVYLPVFVEGGKIITGDLHFSQGDGEITFCGAIEMPGWLDLQVDVIKNGMEKFGVDHAIFKPGNVEPQFSEFITFEGYSVTEDGEQHYKNANIGMRRACLDAIDYLTNFGYTKEQAYIILSTAPVESRLAGVVDLPNTCVTVSVPQEVFDFNVDPDNLENAGGVDRGTAATPD</sequence>
<dbReference type="EC" id="3.5.1.49" evidence="2"/>
<keyword evidence="3" id="KW-1185">Reference proteome</keyword>
<dbReference type="PANTHER" id="PTHR31891">
    <property type="entry name" value="FORMAMIDASE C869.04-RELATED"/>
    <property type="match status" value="1"/>
</dbReference>
<reference evidence="2 3" key="1">
    <citation type="journal article" date="2019" name="Int. J. Syst. Evol. Microbiol.">
        <title>The Global Catalogue of Microorganisms (GCM) 10K type strain sequencing project: providing services to taxonomists for standard genome sequencing and annotation.</title>
        <authorList>
            <consortium name="The Broad Institute Genomics Platform"/>
            <consortium name="The Broad Institute Genome Sequencing Center for Infectious Disease"/>
            <person name="Wu L."/>
            <person name="Ma J."/>
        </authorList>
    </citation>
    <scope>NUCLEOTIDE SEQUENCE [LARGE SCALE GENOMIC DNA]</scope>
    <source>
        <strain evidence="2 3">XZGYJ-43</strain>
    </source>
</reference>
<evidence type="ECO:0000313" key="3">
    <source>
        <dbReference type="Proteomes" id="UP001596447"/>
    </source>
</evidence>
<organism evidence="2 3">
    <name type="scientific">Halospeciosus flavus</name>
    <dbReference type="NCBI Taxonomy" id="3032283"/>
    <lineage>
        <taxon>Archaea</taxon>
        <taxon>Methanobacteriati</taxon>
        <taxon>Methanobacteriota</taxon>
        <taxon>Stenosarchaea group</taxon>
        <taxon>Halobacteria</taxon>
        <taxon>Halobacteriales</taxon>
        <taxon>Halobacteriaceae</taxon>
        <taxon>Halospeciosus</taxon>
    </lineage>
</organism>
<dbReference type="InterPro" id="IPR004304">
    <property type="entry name" value="FmdA_AmdA"/>
</dbReference>
<gene>
    <name evidence="2" type="primary">fmdA</name>
    <name evidence="2" type="ORF">ACFQJ9_09735</name>
</gene>
<dbReference type="PANTHER" id="PTHR31891:SF1">
    <property type="entry name" value="FORMAMIDASE C869.04-RELATED"/>
    <property type="match status" value="1"/>
</dbReference>
<dbReference type="NCBIfam" id="NF045496">
    <property type="entry name" value="FormamaseFmdA"/>
    <property type="match status" value="1"/>
</dbReference>
<protein>
    <submittedName>
        <fullName evidence="2">Formamidase</fullName>
        <ecNumber evidence="2">3.5.1.49</ecNumber>
    </submittedName>
</protein>
<evidence type="ECO:0000313" key="2">
    <source>
        <dbReference type="EMBL" id="MFC7199688.1"/>
    </source>
</evidence>